<dbReference type="AlphaFoldDB" id="A0A5S6QVD9"/>
<evidence type="ECO:0000256" key="1">
    <source>
        <dbReference type="SAM" id="MobiDB-lite"/>
    </source>
</evidence>
<organism evidence="2 3">
    <name type="scientific">Trichuris muris</name>
    <name type="common">Mouse whipworm</name>
    <dbReference type="NCBI Taxonomy" id="70415"/>
    <lineage>
        <taxon>Eukaryota</taxon>
        <taxon>Metazoa</taxon>
        <taxon>Ecdysozoa</taxon>
        <taxon>Nematoda</taxon>
        <taxon>Enoplea</taxon>
        <taxon>Dorylaimia</taxon>
        <taxon>Trichinellida</taxon>
        <taxon>Trichuridae</taxon>
        <taxon>Trichuris</taxon>
    </lineage>
</organism>
<evidence type="ECO:0000313" key="2">
    <source>
        <dbReference type="Proteomes" id="UP000046395"/>
    </source>
</evidence>
<proteinExistence type="predicted"/>
<sequence length="187" mass="20706">MAAAWALLRGDHSVQAVHWMRSRLSQIVLVSIWRPLRSLGPIKAWRVRLTAARACPTDPRRRREGRCRWLRDGSTTKWPIAARATGPIDRDSNGASDRIVATSFRRHRFGHSAAAAHGRQLLDVGTQAIGRTRDGRSTYPIAFAFPLAGGFDVTEPDVHRFDRPPSLTRQSMGGTGEKPPLPCIDPG</sequence>
<accession>A0A5S6QVD9</accession>
<name>A0A5S6QVD9_TRIMR</name>
<protein>
    <submittedName>
        <fullName evidence="3">Uncharacterized protein</fullName>
    </submittedName>
</protein>
<dbReference type="WBParaSite" id="TMUE_3000011371.1">
    <property type="protein sequence ID" value="TMUE_3000011371.1"/>
    <property type="gene ID" value="WBGene00301310"/>
</dbReference>
<keyword evidence="2" id="KW-1185">Reference proteome</keyword>
<dbReference type="Proteomes" id="UP000046395">
    <property type="component" value="Unassembled WGS sequence"/>
</dbReference>
<evidence type="ECO:0000313" key="3">
    <source>
        <dbReference type="WBParaSite" id="TMUE_3000011371.1"/>
    </source>
</evidence>
<reference evidence="3" key="1">
    <citation type="submission" date="2019-12" db="UniProtKB">
        <authorList>
            <consortium name="WormBaseParasite"/>
        </authorList>
    </citation>
    <scope>IDENTIFICATION</scope>
</reference>
<feature type="region of interest" description="Disordered" evidence="1">
    <location>
        <begin position="154"/>
        <end position="187"/>
    </location>
</feature>